<proteinExistence type="predicted"/>
<sequence length="327" mass="38953">MSNTGLKINYSVRPAKNIERKMMKDVFSRLFVFDELAEYQYIGFGSKYFTDFTFFHKTLGCKKMISIECDSMNIARYEFNKPYEFIQMHFGYSYQILPKLKYEDKTIVWLDYDYSFNEEVMTDLIFLVENLTSGSVLSVSFSCDIPKIHKLKEKYPNIEKGFFKKYFEEIFGDIGIDLDDRGWNQPNKFSNFINEKVYSRLLSAISIRNSDLRENKKLNLEQIFYFSYADGIPMITFGWLIFSEEDRQKYNVLNLGNFNFYSNRIDQPYLIETCHLTIKEIRSLMSKMPISEEENVPIDEKIIPAEMQKNFAKNYQYFPSFHEVEAY</sequence>
<dbReference type="OrthoDB" id="9181262at2"/>
<dbReference type="EMBL" id="FMYO01000003">
    <property type="protein sequence ID" value="SDC07087.1"/>
    <property type="molecule type" value="Genomic_DNA"/>
</dbReference>
<name>A0A1G6IKR9_9GAMM</name>
<organism evidence="1 2">
    <name type="scientific">Acinetobacter kookii</name>
    <dbReference type="NCBI Taxonomy" id="1226327"/>
    <lineage>
        <taxon>Bacteria</taxon>
        <taxon>Pseudomonadati</taxon>
        <taxon>Pseudomonadota</taxon>
        <taxon>Gammaproteobacteria</taxon>
        <taxon>Moraxellales</taxon>
        <taxon>Moraxellaceae</taxon>
        <taxon>Acinetobacter</taxon>
    </lineage>
</organism>
<gene>
    <name evidence="1" type="ORF">SAMN05421732_10360</name>
</gene>
<dbReference type="Pfam" id="PF20553">
    <property type="entry name" value="Methyltransf_35"/>
    <property type="match status" value="1"/>
</dbReference>
<dbReference type="RefSeq" id="WP_092819305.1">
    <property type="nucleotide sequence ID" value="NZ_BAABKJ010000004.1"/>
</dbReference>
<keyword evidence="2" id="KW-1185">Reference proteome</keyword>
<reference evidence="2" key="1">
    <citation type="submission" date="2016-09" db="EMBL/GenBank/DDBJ databases">
        <authorList>
            <person name="Varghese N."/>
            <person name="Submissions S."/>
        </authorList>
    </citation>
    <scope>NUCLEOTIDE SEQUENCE [LARGE SCALE GENOMIC DNA]</scope>
    <source>
        <strain evidence="2">ANC 4667</strain>
    </source>
</reference>
<evidence type="ECO:0000313" key="1">
    <source>
        <dbReference type="EMBL" id="SDC07087.1"/>
    </source>
</evidence>
<protein>
    <submittedName>
        <fullName evidence="1">Uncharacterized protein</fullName>
    </submittedName>
</protein>
<dbReference type="InterPro" id="IPR046788">
    <property type="entry name" value="Methyltransf_35"/>
</dbReference>
<dbReference type="STRING" id="1226327.SAMN05421732_10360"/>
<evidence type="ECO:0000313" key="2">
    <source>
        <dbReference type="Proteomes" id="UP000243468"/>
    </source>
</evidence>
<dbReference type="Proteomes" id="UP000243468">
    <property type="component" value="Unassembled WGS sequence"/>
</dbReference>
<dbReference type="AlphaFoldDB" id="A0A1G6IKR9"/>
<accession>A0A1G6IKR9</accession>